<dbReference type="EMBL" id="CP113517">
    <property type="protein sequence ID" value="WAR44043.1"/>
    <property type="molecule type" value="Genomic_DNA"/>
</dbReference>
<feature type="compositionally biased region" description="Low complexity" evidence="1">
    <location>
        <begin position="30"/>
        <end position="54"/>
    </location>
</feature>
<feature type="region of interest" description="Disordered" evidence="1">
    <location>
        <begin position="121"/>
        <end position="148"/>
    </location>
</feature>
<reference evidence="3" key="1">
    <citation type="submission" date="2022-11" db="EMBL/GenBank/DDBJ databases">
        <title>Methylomonas rapida sp. nov., Carotenoid-Producing Obligate Methanotrophs with High Growth Characteristics and Biotechnological Potential.</title>
        <authorList>
            <person name="Tikhonova E.N."/>
            <person name="Suleimanov R.Z."/>
            <person name="Miroshnikov K."/>
            <person name="Oshkin I.Y."/>
            <person name="Belova S.E."/>
            <person name="Danilova O.V."/>
            <person name="Ashikhmin A."/>
            <person name="Konopkin A."/>
            <person name="But S.Y."/>
            <person name="Khmelenina V.N."/>
            <person name="Kuznetsov N."/>
            <person name="Pimenov N.V."/>
            <person name="Dedysh S.N."/>
        </authorList>
    </citation>
    <scope>NUCLEOTIDE SEQUENCE</scope>
    <source>
        <strain evidence="3">MP1</strain>
    </source>
</reference>
<sequence>MNPINHRTLFLPALLTVGMLLSACSFSKSSESSSDSSKSVFDMASSPLSASSDSSADKQEQYENDVADYTTEFVGSKTGTLEQFRQHVSELAQDYGVTNWESDLKTYVGIGRGLKKAKLGGPQTSAFTESLSGNDPMKKQAIEEGLKK</sequence>
<evidence type="ECO:0000313" key="3">
    <source>
        <dbReference type="EMBL" id="WAR44043.1"/>
    </source>
</evidence>
<evidence type="ECO:0000313" key="4">
    <source>
        <dbReference type="Proteomes" id="UP001162780"/>
    </source>
</evidence>
<evidence type="ECO:0000256" key="1">
    <source>
        <dbReference type="SAM" id="MobiDB-lite"/>
    </source>
</evidence>
<dbReference type="Proteomes" id="UP001162780">
    <property type="component" value="Chromosome"/>
</dbReference>
<keyword evidence="2" id="KW-0732">Signal</keyword>
<feature type="compositionally biased region" description="Basic and acidic residues" evidence="1">
    <location>
        <begin position="136"/>
        <end position="148"/>
    </location>
</feature>
<dbReference type="RefSeq" id="WP_255189030.1">
    <property type="nucleotide sequence ID" value="NZ_CP113517.1"/>
</dbReference>
<protein>
    <submittedName>
        <fullName evidence="3">Lipoprotein</fullName>
    </submittedName>
</protein>
<keyword evidence="4" id="KW-1185">Reference proteome</keyword>
<evidence type="ECO:0000256" key="2">
    <source>
        <dbReference type="SAM" id="SignalP"/>
    </source>
</evidence>
<feature type="region of interest" description="Disordered" evidence="1">
    <location>
        <begin position="30"/>
        <end position="63"/>
    </location>
</feature>
<organism evidence="3 4">
    <name type="scientific">Methylomonas rapida</name>
    <dbReference type="NCBI Taxonomy" id="2963939"/>
    <lineage>
        <taxon>Bacteria</taxon>
        <taxon>Pseudomonadati</taxon>
        <taxon>Pseudomonadota</taxon>
        <taxon>Gammaproteobacteria</taxon>
        <taxon>Methylococcales</taxon>
        <taxon>Methylococcaceae</taxon>
        <taxon>Methylomonas</taxon>
    </lineage>
</organism>
<gene>
    <name evidence="3" type="ORF">NM686_016945</name>
</gene>
<feature type="compositionally biased region" description="Polar residues" evidence="1">
    <location>
        <begin position="122"/>
        <end position="133"/>
    </location>
</feature>
<keyword evidence="3" id="KW-0449">Lipoprotein</keyword>
<name>A0ABY7GJ60_9GAMM</name>
<accession>A0ABY7GJ60</accession>
<dbReference type="NCBIfam" id="NF033171">
    <property type="entry name" value="lipo_LIC11139"/>
    <property type="match status" value="1"/>
</dbReference>
<feature type="signal peptide" evidence="2">
    <location>
        <begin position="1"/>
        <end position="23"/>
    </location>
</feature>
<feature type="chain" id="PRO_5046211649" evidence="2">
    <location>
        <begin position="24"/>
        <end position="148"/>
    </location>
</feature>
<proteinExistence type="predicted"/>
<dbReference type="PROSITE" id="PS51257">
    <property type="entry name" value="PROKAR_LIPOPROTEIN"/>
    <property type="match status" value="1"/>
</dbReference>